<feature type="transmembrane region" description="Helical" evidence="10">
    <location>
        <begin position="372"/>
        <end position="394"/>
    </location>
</feature>
<dbReference type="InterPro" id="IPR010920">
    <property type="entry name" value="LSM_dom_sf"/>
</dbReference>
<name>A0AAV0LZS9_9ROSI</name>
<feature type="transmembrane region" description="Helical" evidence="10">
    <location>
        <begin position="433"/>
        <end position="454"/>
    </location>
</feature>
<evidence type="ECO:0000256" key="7">
    <source>
        <dbReference type="ARBA" id="ARBA00023136"/>
    </source>
</evidence>
<reference evidence="12" key="1">
    <citation type="submission" date="2022-08" db="EMBL/GenBank/DDBJ databases">
        <authorList>
            <person name="Gutierrez-Valencia J."/>
        </authorList>
    </citation>
    <scope>NUCLEOTIDE SEQUENCE</scope>
</reference>
<dbReference type="Gene3D" id="1.20.1530.20">
    <property type="match status" value="1"/>
</dbReference>
<dbReference type="AlphaFoldDB" id="A0AAV0LZS9"/>
<dbReference type="Pfam" id="PF00924">
    <property type="entry name" value="MS_channel_2nd"/>
    <property type="match status" value="1"/>
</dbReference>
<dbReference type="Gene3D" id="2.30.30.60">
    <property type="match status" value="1"/>
</dbReference>
<dbReference type="InterPro" id="IPR002657">
    <property type="entry name" value="BilAc:Na_symport/Acr3"/>
</dbReference>
<gene>
    <name evidence="12" type="ORF">LITE_LOCUS26154</name>
</gene>
<dbReference type="FunFam" id="2.30.30.60:FF:000003">
    <property type="entry name" value="Predicted mechanosensitive ion channel"/>
    <property type="match status" value="1"/>
</dbReference>
<feature type="compositionally biased region" description="Polar residues" evidence="9">
    <location>
        <begin position="530"/>
        <end position="544"/>
    </location>
</feature>
<proteinExistence type="inferred from homology"/>
<comment type="subcellular location">
    <subcellularLocation>
        <location evidence="1">Membrane</location>
        <topology evidence="1">Multi-pass membrane protein</topology>
    </subcellularLocation>
</comment>
<evidence type="ECO:0000256" key="6">
    <source>
        <dbReference type="ARBA" id="ARBA00023065"/>
    </source>
</evidence>
<evidence type="ECO:0000256" key="5">
    <source>
        <dbReference type="ARBA" id="ARBA00022989"/>
    </source>
</evidence>
<dbReference type="EMBL" id="CAMGYJ010000006">
    <property type="protein sequence ID" value="CAI0439472.1"/>
    <property type="molecule type" value="Genomic_DNA"/>
</dbReference>
<feature type="transmembrane region" description="Helical" evidence="10">
    <location>
        <begin position="129"/>
        <end position="154"/>
    </location>
</feature>
<accession>A0AAV0LZS9</accession>
<feature type="transmembrane region" description="Helical" evidence="10">
    <location>
        <begin position="286"/>
        <end position="307"/>
    </location>
</feature>
<feature type="transmembrane region" description="Helical" evidence="10">
    <location>
        <begin position="925"/>
        <end position="943"/>
    </location>
</feature>
<evidence type="ECO:0000256" key="2">
    <source>
        <dbReference type="ARBA" id="ARBA00008017"/>
    </source>
</evidence>
<dbReference type="Pfam" id="PF01758">
    <property type="entry name" value="SBF"/>
    <property type="match status" value="1"/>
</dbReference>
<keyword evidence="5 10" id="KW-1133">Transmembrane helix</keyword>
<dbReference type="PANTHER" id="PTHR31618:SF26">
    <property type="entry name" value="MECHANOSENSITIVE ION CHANNEL PROTEIN"/>
    <property type="match status" value="1"/>
</dbReference>
<keyword evidence="4 10" id="KW-0812">Transmembrane</keyword>
<feature type="transmembrane region" description="Helical" evidence="10">
    <location>
        <begin position="252"/>
        <end position="274"/>
    </location>
</feature>
<dbReference type="GO" id="GO:0005886">
    <property type="term" value="C:plasma membrane"/>
    <property type="evidence" value="ECO:0007669"/>
    <property type="project" value="TreeGrafter"/>
</dbReference>
<feature type="transmembrane region" description="Helical" evidence="10">
    <location>
        <begin position="195"/>
        <end position="215"/>
    </location>
</feature>
<feature type="transmembrane region" description="Helical" evidence="10">
    <location>
        <begin position="406"/>
        <end position="427"/>
    </location>
</feature>
<protein>
    <recommendedName>
        <fullName evidence="11">Mechanosensitive ion channel MscS domain-containing protein</fullName>
    </recommendedName>
</protein>
<evidence type="ECO:0000256" key="1">
    <source>
        <dbReference type="ARBA" id="ARBA00004141"/>
    </source>
</evidence>
<evidence type="ECO:0000313" key="12">
    <source>
        <dbReference type="EMBL" id="CAI0439472.1"/>
    </source>
</evidence>
<dbReference type="InterPro" id="IPR023408">
    <property type="entry name" value="MscS_beta-dom_sf"/>
</dbReference>
<evidence type="ECO:0000259" key="11">
    <source>
        <dbReference type="Pfam" id="PF00924"/>
    </source>
</evidence>
<comment type="similarity">
    <text evidence="2">Belongs to the MscS (TC 1.A.23) family.</text>
</comment>
<dbReference type="PANTHER" id="PTHR31618">
    <property type="entry name" value="MECHANOSENSITIVE ION CHANNEL PROTEIN 5"/>
    <property type="match status" value="1"/>
</dbReference>
<dbReference type="Proteomes" id="UP001154282">
    <property type="component" value="Unassembled WGS sequence"/>
</dbReference>
<feature type="transmembrane region" description="Helical" evidence="10">
    <location>
        <begin position="579"/>
        <end position="597"/>
    </location>
</feature>
<evidence type="ECO:0000256" key="8">
    <source>
        <dbReference type="ARBA" id="ARBA00023303"/>
    </source>
</evidence>
<keyword evidence="3" id="KW-0813">Transport</keyword>
<feature type="transmembrane region" description="Helical" evidence="10">
    <location>
        <begin position="694"/>
        <end position="714"/>
    </location>
</feature>
<keyword evidence="13" id="KW-1185">Reference proteome</keyword>
<dbReference type="InterPro" id="IPR038770">
    <property type="entry name" value="Na+/solute_symporter_sf"/>
</dbReference>
<dbReference type="InterPro" id="IPR016688">
    <property type="entry name" value="MscS-like_plants/fungi"/>
</dbReference>
<feature type="transmembrane region" description="Helical" evidence="10">
    <location>
        <begin position="661"/>
        <end position="679"/>
    </location>
</feature>
<feature type="transmembrane region" description="Helical" evidence="10">
    <location>
        <begin position="314"/>
        <end position="339"/>
    </location>
</feature>
<dbReference type="GO" id="GO:0008381">
    <property type="term" value="F:mechanosensitive monoatomic ion channel activity"/>
    <property type="evidence" value="ECO:0007669"/>
    <property type="project" value="TreeGrafter"/>
</dbReference>
<feature type="domain" description="Mechanosensitive ion channel MscS" evidence="11">
    <location>
        <begin position="976"/>
        <end position="1034"/>
    </location>
</feature>
<comment type="caution">
    <text evidence="12">The sequence shown here is derived from an EMBL/GenBank/DDBJ whole genome shotgun (WGS) entry which is preliminary data.</text>
</comment>
<keyword evidence="6" id="KW-0406">Ion transport</keyword>
<dbReference type="GO" id="GO:0006820">
    <property type="term" value="P:monoatomic anion transport"/>
    <property type="evidence" value="ECO:0007669"/>
    <property type="project" value="TreeGrafter"/>
</dbReference>
<feature type="region of interest" description="Disordered" evidence="9">
    <location>
        <begin position="525"/>
        <end position="552"/>
    </location>
</feature>
<evidence type="ECO:0000313" key="13">
    <source>
        <dbReference type="Proteomes" id="UP001154282"/>
    </source>
</evidence>
<sequence>MEAHIDNRNRLWTTKKQKKAPLDKISAHWMGPPSMDSSRQSQLLDYQLAAPTMSMSLHLTRFTLLHHRSSYSSSSISLPKPTSFRFPPSPRSLVTGKFDSRARAVHGESGEHLVAAAADPSKKPRWENVLATAASLYPLYVAAGGVVACVKPSAFTWFVGMAPNSYSLSLALIMLSMGITLELKDLLRLFMQRPLSILFGCAAQYTIMPAFALIVSKCLGLSPSLSVGLILLGCCPGGTASNVVTLIAQGDVALSVVMTVCTTLGAVLLTPLLTKILVGAVVPVDAVKLSISTLQVVVAPIVLGSYLQSAFPAVVKILTPCAPLFAVLTSSLLACSVFSENLVRLKSSMIGVSLPPDASFIVRCQSALSGDLATIVLSVFLLHLAGFFVGYLSAAIGGFKEQQRRAIAIEVGMQNSSLGVVLATAHFTSSMVALPPAVSAVVMNIMGSSLGFIWRHMDPSSGAGNQLTEGQSGFVLMEQTTTAEQVILTVDVDHHGYQHHDPAASPRLPNNVKTFHRINFSKPRSRFSEPISNTANSNYTTHPCSSDEESDEDLDLHDDSIRGCSRKSKFMEFKATKRAWMEFSFFLTLLTVLIHSLTLNSLKHKTQFGIEIWKWCLMVLVLFSGRLVSGWVVGFLVLLIERNFMLKEKVVYFVYGLRRSFQNCAWLALALLAWTVIMFEDANDEKNAAILKKLFHGLVAILIGATLWLIKILLVKVLASSFHVTTYFDRMKESVFHHYILDALSGPPLEAARAREELRPAAAAAEQVTEVAWRWRSLSSGGGPRRIDMERLKKLSMERRATALSVKRLVNYIKSSGLSTISTAVDGFGKSSEIHSEVDARCCGRRIFRNVAKQAAKCIEEEDLLRFLTSEEVHTIFPLFEGALETGKITKSSFKNWLVQAYVERKALAHSLNDTKTAVHQLHKLASAIAMVIIAVMSLLVMGLATTKVLLIVTSQLLLVGFMFQNTCKTMFESIIFVFVMHPYDVGDRCVIDGVQMVVEEMNILTTVFLRYDMEKIYYPNSVLISKPISNFRRSPDMGDAVDFSIDVSTSIDDFNALKKAIQTYIESKPKHWNPKHSVLVKEIENVDKMNLTLAVQHTMNHQNYGEKNSRRSELVFELKMIFDNLGIKYHLLPQQVHLTQLTNTSNNGRLSI</sequence>
<keyword evidence="7 10" id="KW-0472">Membrane</keyword>
<dbReference type="SUPFAM" id="SSF50182">
    <property type="entry name" value="Sm-like ribonucleoproteins"/>
    <property type="match status" value="1"/>
</dbReference>
<evidence type="ECO:0000256" key="10">
    <source>
        <dbReference type="SAM" id="Phobius"/>
    </source>
</evidence>
<feature type="transmembrane region" description="Helical" evidence="10">
    <location>
        <begin position="617"/>
        <end position="640"/>
    </location>
</feature>
<feature type="transmembrane region" description="Helical" evidence="10">
    <location>
        <begin position="221"/>
        <end position="240"/>
    </location>
</feature>
<organism evidence="12 13">
    <name type="scientific">Linum tenue</name>
    <dbReference type="NCBI Taxonomy" id="586396"/>
    <lineage>
        <taxon>Eukaryota</taxon>
        <taxon>Viridiplantae</taxon>
        <taxon>Streptophyta</taxon>
        <taxon>Embryophyta</taxon>
        <taxon>Tracheophyta</taxon>
        <taxon>Spermatophyta</taxon>
        <taxon>Magnoliopsida</taxon>
        <taxon>eudicotyledons</taxon>
        <taxon>Gunneridae</taxon>
        <taxon>Pentapetalae</taxon>
        <taxon>rosids</taxon>
        <taxon>fabids</taxon>
        <taxon>Malpighiales</taxon>
        <taxon>Linaceae</taxon>
        <taxon>Linum</taxon>
    </lineage>
</organism>
<dbReference type="InterPro" id="IPR006685">
    <property type="entry name" value="MscS_channel_2nd"/>
</dbReference>
<dbReference type="GO" id="GO:0050982">
    <property type="term" value="P:detection of mechanical stimulus"/>
    <property type="evidence" value="ECO:0007669"/>
    <property type="project" value="TreeGrafter"/>
</dbReference>
<evidence type="ECO:0000256" key="3">
    <source>
        <dbReference type="ARBA" id="ARBA00022448"/>
    </source>
</evidence>
<evidence type="ECO:0000256" key="9">
    <source>
        <dbReference type="SAM" id="MobiDB-lite"/>
    </source>
</evidence>
<keyword evidence="8" id="KW-0407">Ion channel</keyword>
<evidence type="ECO:0000256" key="4">
    <source>
        <dbReference type="ARBA" id="ARBA00022692"/>
    </source>
</evidence>